<protein>
    <recommendedName>
        <fullName evidence="7">Glycosyl hydrolase family 4 C-terminal domain-containing protein</fullName>
    </recommendedName>
</protein>
<accession>A0A0F8YSF7</accession>
<dbReference type="GO" id="GO:0005975">
    <property type="term" value="P:carbohydrate metabolic process"/>
    <property type="evidence" value="ECO:0007669"/>
    <property type="project" value="InterPro"/>
</dbReference>
<proteinExistence type="inferred from homology"/>
<evidence type="ECO:0000256" key="3">
    <source>
        <dbReference type="ARBA" id="ARBA00023027"/>
    </source>
</evidence>
<keyword evidence="2" id="KW-0479">Metal-binding</keyword>
<dbReference type="GO" id="GO:0004553">
    <property type="term" value="F:hydrolase activity, hydrolyzing O-glycosyl compounds"/>
    <property type="evidence" value="ECO:0007669"/>
    <property type="project" value="InterPro"/>
</dbReference>
<comment type="caution">
    <text evidence="6">The sequence shown here is derived from an EMBL/GenBank/DDBJ whole genome shotgun (WGS) entry which is preliminary data.</text>
</comment>
<dbReference type="EMBL" id="LAZR01055274">
    <property type="protein sequence ID" value="KKK76740.1"/>
    <property type="molecule type" value="Genomic_DNA"/>
</dbReference>
<dbReference type="SUPFAM" id="SSF51735">
    <property type="entry name" value="NAD(P)-binding Rossmann-fold domains"/>
    <property type="match status" value="1"/>
</dbReference>
<dbReference type="PRINTS" id="PR00732">
    <property type="entry name" value="GLHYDRLASE4"/>
</dbReference>
<dbReference type="InterPro" id="IPR053715">
    <property type="entry name" value="GH4_Enzyme_sf"/>
</dbReference>
<dbReference type="PANTHER" id="PTHR32092">
    <property type="entry name" value="6-PHOSPHO-BETA-GLUCOSIDASE-RELATED"/>
    <property type="match status" value="1"/>
</dbReference>
<evidence type="ECO:0000256" key="2">
    <source>
        <dbReference type="ARBA" id="ARBA00022723"/>
    </source>
</evidence>
<gene>
    <name evidence="6" type="ORF">LCGC14_2860590</name>
</gene>
<dbReference type="InterPro" id="IPR015955">
    <property type="entry name" value="Lactate_DH/Glyco_Ohase_4_C"/>
</dbReference>
<keyword evidence="3" id="KW-0520">NAD</keyword>
<evidence type="ECO:0008006" key="7">
    <source>
        <dbReference type="Google" id="ProtNLM"/>
    </source>
</evidence>
<dbReference type="Pfam" id="PF02056">
    <property type="entry name" value="Glyco_hydro_4"/>
    <property type="match status" value="1"/>
</dbReference>
<feature type="region of interest" description="Disordered" evidence="5">
    <location>
        <begin position="223"/>
        <end position="249"/>
    </location>
</feature>
<evidence type="ECO:0000256" key="5">
    <source>
        <dbReference type="SAM" id="MobiDB-lite"/>
    </source>
</evidence>
<keyword evidence="4" id="KW-0464">Manganese</keyword>
<dbReference type="Gene3D" id="3.90.1820.10">
    <property type="entry name" value="AglA-like glucosidase"/>
    <property type="match status" value="1"/>
</dbReference>
<dbReference type="GO" id="GO:0016616">
    <property type="term" value="F:oxidoreductase activity, acting on the CH-OH group of donors, NAD or NADP as acceptor"/>
    <property type="evidence" value="ECO:0007669"/>
    <property type="project" value="InterPro"/>
</dbReference>
<sequence>MTRKKVVFIGAGSVVFASGLIADLIADGGEWDLHLVDIDEERLEAISGLAERLVEATSAPISLSSSTERKDLLPEADFVVTMLDVGGRRAWEVDINIPRKYGIYMPVADTTTPGGFARSLRILPTMVEIGRDVATLCPNATFLNYCNPMAATVRAINREVGKEVFGLCYGVQGAKKYLAGFLEVDPKRCECRGLGFNHFVWMMEFRVDGRDGYPLIREKNESLKAQGKGPGDDEASGNWIRKNSVECGD</sequence>
<dbReference type="AlphaFoldDB" id="A0A0F8YSF7"/>
<organism evidence="6">
    <name type="scientific">marine sediment metagenome</name>
    <dbReference type="NCBI Taxonomy" id="412755"/>
    <lineage>
        <taxon>unclassified sequences</taxon>
        <taxon>metagenomes</taxon>
        <taxon>ecological metagenomes</taxon>
    </lineage>
</organism>
<evidence type="ECO:0000256" key="4">
    <source>
        <dbReference type="ARBA" id="ARBA00023211"/>
    </source>
</evidence>
<feature type="non-terminal residue" evidence="6">
    <location>
        <position position="249"/>
    </location>
</feature>
<dbReference type="GO" id="GO:0046872">
    <property type="term" value="F:metal ion binding"/>
    <property type="evidence" value="ECO:0007669"/>
    <property type="project" value="UniProtKB-KW"/>
</dbReference>
<dbReference type="SUPFAM" id="SSF56327">
    <property type="entry name" value="LDH C-terminal domain-like"/>
    <property type="match status" value="1"/>
</dbReference>
<evidence type="ECO:0000313" key="6">
    <source>
        <dbReference type="EMBL" id="KKK76740.1"/>
    </source>
</evidence>
<reference evidence="6" key="1">
    <citation type="journal article" date="2015" name="Nature">
        <title>Complex archaea that bridge the gap between prokaryotes and eukaryotes.</title>
        <authorList>
            <person name="Spang A."/>
            <person name="Saw J.H."/>
            <person name="Jorgensen S.L."/>
            <person name="Zaremba-Niedzwiedzka K."/>
            <person name="Martijn J."/>
            <person name="Lind A.E."/>
            <person name="van Eijk R."/>
            <person name="Schleper C."/>
            <person name="Guy L."/>
            <person name="Ettema T.J."/>
        </authorList>
    </citation>
    <scope>NUCLEOTIDE SEQUENCE</scope>
</reference>
<name>A0A0F8YSF7_9ZZZZ</name>
<evidence type="ECO:0000256" key="1">
    <source>
        <dbReference type="ARBA" id="ARBA00010141"/>
    </source>
</evidence>
<dbReference type="InterPro" id="IPR001088">
    <property type="entry name" value="Glyco_hydro_4"/>
</dbReference>
<dbReference type="InterPro" id="IPR036291">
    <property type="entry name" value="NAD(P)-bd_dom_sf"/>
</dbReference>
<comment type="similarity">
    <text evidence="1">Belongs to the glycosyl hydrolase 4 family.</text>
</comment>